<dbReference type="Proteomes" id="UP000076878">
    <property type="component" value="Unassembled WGS sequence"/>
</dbReference>
<keyword evidence="1" id="KW-0472">Membrane</keyword>
<keyword evidence="1" id="KW-1133">Transmembrane helix</keyword>
<feature type="transmembrane region" description="Helical" evidence="1">
    <location>
        <begin position="94"/>
        <end position="113"/>
    </location>
</feature>
<dbReference type="EMBL" id="FJNB01000005">
    <property type="protein sequence ID" value="CZQ90786.1"/>
    <property type="molecule type" value="Genomic_DNA"/>
</dbReference>
<feature type="transmembrane region" description="Helical" evidence="1">
    <location>
        <begin position="119"/>
        <end position="135"/>
    </location>
</feature>
<dbReference type="AlphaFoldDB" id="A0A143YJX9"/>
<keyword evidence="5" id="KW-1185">Reference proteome</keyword>
<evidence type="ECO:0000256" key="1">
    <source>
        <dbReference type="SAM" id="Phobius"/>
    </source>
</evidence>
<organism evidence="2 4">
    <name type="scientific">Trichococcus ilyis</name>
    <dbReference type="NCBI Taxonomy" id="640938"/>
    <lineage>
        <taxon>Bacteria</taxon>
        <taxon>Bacillati</taxon>
        <taxon>Bacillota</taxon>
        <taxon>Bacilli</taxon>
        <taxon>Lactobacillales</taxon>
        <taxon>Carnobacteriaceae</taxon>
        <taxon>Trichococcus</taxon>
    </lineage>
</organism>
<evidence type="ECO:0000313" key="4">
    <source>
        <dbReference type="Proteomes" id="UP000076878"/>
    </source>
</evidence>
<feature type="transmembrane region" description="Helical" evidence="1">
    <location>
        <begin position="38"/>
        <end position="56"/>
    </location>
</feature>
<protein>
    <submittedName>
        <fullName evidence="2">Uncharacterized protein</fullName>
    </submittedName>
</protein>
<feature type="transmembrane region" description="Helical" evidence="1">
    <location>
        <begin position="6"/>
        <end position="26"/>
    </location>
</feature>
<keyword evidence="1" id="KW-0812">Transmembrane</keyword>
<sequence length="144" mass="16343">MFETCYFLLGTANSLLLTTIFLLVRYAKASRVAAAGKVYLALAVPAGILIALAQQQQIPVQYTIFLSIFLVFLALEGIYDFVLKVSFRDNWKLLTPYLMLYWSLNYGFIVLAWRHSNVQGGFLLGLFVLQIIANIRSHTKETEK</sequence>
<reference evidence="3 5" key="2">
    <citation type="submission" date="2016-10" db="EMBL/GenBank/DDBJ databases">
        <authorList>
            <person name="Varghese N."/>
            <person name="Submissions S."/>
        </authorList>
    </citation>
    <scope>NUCLEOTIDE SEQUENCE [LARGE SCALE GENOMIC DNA]</scope>
    <source>
        <strain evidence="3 5">DSM 22150</strain>
    </source>
</reference>
<dbReference type="OrthoDB" id="2168457at2"/>
<evidence type="ECO:0000313" key="2">
    <source>
        <dbReference type="EMBL" id="CZQ90786.1"/>
    </source>
</evidence>
<evidence type="ECO:0000313" key="5">
    <source>
        <dbReference type="Proteomes" id="UP000199280"/>
    </source>
</evidence>
<dbReference type="Proteomes" id="UP000199280">
    <property type="component" value="Unassembled WGS sequence"/>
</dbReference>
<evidence type="ECO:0000313" key="3">
    <source>
        <dbReference type="EMBL" id="SEI71902.1"/>
    </source>
</evidence>
<reference evidence="2 4" key="1">
    <citation type="submission" date="2016-02" db="EMBL/GenBank/DDBJ databases">
        <authorList>
            <person name="Wen L."/>
            <person name="He K."/>
            <person name="Yang H."/>
        </authorList>
    </citation>
    <scope>NUCLEOTIDE SEQUENCE [LARGE SCALE GENOMIC DNA]</scope>
    <source>
        <strain evidence="2">Trichococcus_R210</strain>
    </source>
</reference>
<dbReference type="EMBL" id="FNYT01000003">
    <property type="protein sequence ID" value="SEI71902.1"/>
    <property type="molecule type" value="Genomic_DNA"/>
</dbReference>
<gene>
    <name evidence="3" type="ORF">SAMN05216375_10324</name>
    <name evidence="2" type="ORF">TR210_894</name>
</gene>
<dbReference type="RefSeq" id="WP_068621973.1">
    <property type="nucleotide sequence ID" value="NZ_FJNB01000005.1"/>
</dbReference>
<feature type="transmembrane region" description="Helical" evidence="1">
    <location>
        <begin position="62"/>
        <end position="82"/>
    </location>
</feature>
<name>A0A143YJX9_9LACT</name>
<accession>A0A143YJX9</accession>
<proteinExistence type="predicted"/>